<proteinExistence type="predicted"/>
<feature type="compositionally biased region" description="Low complexity" evidence="1">
    <location>
        <begin position="291"/>
        <end position="311"/>
    </location>
</feature>
<comment type="caution">
    <text evidence="4">The sequence shown here is derived from an EMBL/GenBank/DDBJ whole genome shotgun (WGS) entry which is preliminary data.</text>
</comment>
<feature type="compositionally biased region" description="Basic and acidic residues" evidence="1">
    <location>
        <begin position="210"/>
        <end position="220"/>
    </location>
</feature>
<keyword evidence="2" id="KW-1133">Transmembrane helix</keyword>
<feature type="compositionally biased region" description="Basic and acidic residues" evidence="1">
    <location>
        <begin position="356"/>
        <end position="370"/>
    </location>
</feature>
<dbReference type="OrthoDB" id="2503199at2759"/>
<evidence type="ECO:0000256" key="2">
    <source>
        <dbReference type="SAM" id="Phobius"/>
    </source>
</evidence>
<dbReference type="InterPro" id="IPR008984">
    <property type="entry name" value="SMAD_FHA_dom_sf"/>
</dbReference>
<feature type="compositionally biased region" description="Polar residues" evidence="1">
    <location>
        <begin position="462"/>
        <end position="473"/>
    </location>
</feature>
<dbReference type="InterPro" id="IPR000253">
    <property type="entry name" value="FHA_dom"/>
</dbReference>
<accession>A0A0L6VDJ7</accession>
<keyword evidence="2" id="KW-0812">Transmembrane</keyword>
<feature type="transmembrane region" description="Helical" evidence="2">
    <location>
        <begin position="686"/>
        <end position="707"/>
    </location>
</feature>
<feature type="compositionally biased region" description="Low complexity" evidence="1">
    <location>
        <begin position="324"/>
        <end position="342"/>
    </location>
</feature>
<name>A0A0L6VDJ7_9BASI</name>
<protein>
    <recommendedName>
        <fullName evidence="3">FHA domain-containing protein</fullName>
    </recommendedName>
</protein>
<dbReference type="EMBL" id="LAVV01006712">
    <property type="protein sequence ID" value="KNZ58647.1"/>
    <property type="molecule type" value="Genomic_DNA"/>
</dbReference>
<feature type="compositionally biased region" description="Basic and acidic residues" evidence="1">
    <location>
        <begin position="385"/>
        <end position="398"/>
    </location>
</feature>
<gene>
    <name evidence="4" type="ORF">VP01_1888g1</name>
</gene>
<feature type="compositionally biased region" description="Basic and acidic residues" evidence="1">
    <location>
        <begin position="233"/>
        <end position="243"/>
    </location>
</feature>
<sequence length="712" mass="77473">MSSSSSSSSSVEDTFELFQLTRHRKHNMHNSLPVILTITNSDQQYSQRTLTPPPNGLPIIIGRAADPAKLPKIKTSAPFQAAPNNAKFHCPVMSRTHAQLNWIDNKPYLQDSGSTHGTWYLPNKVFITDQHGRKTRTVSHATWEKIPKSLPLQEGMIIRFGRAITNPSNASRHIPLEVKVRFQRPTQTFKPGTYGLKDSHLNSSDDSGDDDRSIKTRDETVNCSPLKSVSKKRAPEAPNDQRTHPAQADPKSDLIRVAQNISPPDSTSSVDQASPSKLVPEARKVEENQPISSNIASKSAQSSNKALSSALDKPIPTSNPDTKPQQQSDQPPSPISSPVSCPAKTTEEVCVGHQNKTGDEVENEGEHSNEIEEADGQVELQCTYDAREAHRDMEEDHSNTGYGCSSVQDGDSNAEDKHSEEDYSGDAEDSNCIDQTQAAQDEEVDAQWLVRQVPDLERKARQSGNRNQVTQIGAQDESEGSANEESLEESSSSDSCQGLRNSKVSVAVDSVEKKPASKSFKDVSVVTTITSQTQFTKSLSQLPESLAKTVQVSFEIKPLHTIFVGGTLTEYNVSNRLPIVHTHFRQSPKLRRLHKPSGEQEVPTNRTVLGGSSTPNDAQAVVDVSPAIQSKRKRPAGFDAEETGNLKGPPSSRQLVKRAPGSVCQHCSLETHPAKKPKLSSKLASAAQSLAIFALGGVATVAGILALENVIE</sequence>
<feature type="region of interest" description="Disordered" evidence="1">
    <location>
        <begin position="187"/>
        <end position="253"/>
    </location>
</feature>
<dbReference type="Gene3D" id="2.60.200.20">
    <property type="match status" value="1"/>
</dbReference>
<dbReference type="SUPFAM" id="SSF49879">
    <property type="entry name" value="SMAD/FHA domain"/>
    <property type="match status" value="1"/>
</dbReference>
<feature type="region of interest" description="Disordered" evidence="1">
    <location>
        <begin position="284"/>
        <end position="499"/>
    </location>
</feature>
<feature type="domain" description="FHA" evidence="3">
    <location>
        <begin position="59"/>
        <end position="125"/>
    </location>
</feature>
<feature type="compositionally biased region" description="Acidic residues" evidence="1">
    <location>
        <begin position="422"/>
        <end position="431"/>
    </location>
</feature>
<keyword evidence="2" id="KW-0472">Membrane</keyword>
<evidence type="ECO:0000313" key="5">
    <source>
        <dbReference type="Proteomes" id="UP000037035"/>
    </source>
</evidence>
<reference evidence="4 5" key="1">
    <citation type="submission" date="2015-08" db="EMBL/GenBank/DDBJ databases">
        <title>Next Generation Sequencing and Analysis of the Genome of Puccinia sorghi L Schw, the Causal Agent of Maize Common Rust.</title>
        <authorList>
            <person name="Rochi L."/>
            <person name="Burguener G."/>
            <person name="Darino M."/>
            <person name="Turjanski A."/>
            <person name="Kreff E."/>
            <person name="Dieguez M.J."/>
            <person name="Sacco F."/>
        </authorList>
    </citation>
    <scope>NUCLEOTIDE SEQUENCE [LARGE SCALE GENOMIC DNA]</scope>
    <source>
        <strain evidence="4 5">RO10H11247</strain>
    </source>
</reference>
<feature type="compositionally biased region" description="Polar residues" evidence="1">
    <location>
        <begin position="399"/>
        <end position="411"/>
    </location>
</feature>
<feature type="compositionally biased region" description="Low complexity" evidence="1">
    <location>
        <begin position="480"/>
        <end position="495"/>
    </location>
</feature>
<dbReference type="AlphaFoldDB" id="A0A0L6VDJ7"/>
<dbReference type="Proteomes" id="UP000037035">
    <property type="component" value="Unassembled WGS sequence"/>
</dbReference>
<dbReference type="PROSITE" id="PS50006">
    <property type="entry name" value="FHA_DOMAIN"/>
    <property type="match status" value="1"/>
</dbReference>
<dbReference type="STRING" id="27349.A0A0L6VDJ7"/>
<evidence type="ECO:0000256" key="1">
    <source>
        <dbReference type="SAM" id="MobiDB-lite"/>
    </source>
</evidence>
<dbReference type="VEuPathDB" id="FungiDB:VP01_1888g1"/>
<dbReference type="Pfam" id="PF00498">
    <property type="entry name" value="FHA"/>
    <property type="match status" value="1"/>
</dbReference>
<keyword evidence="5" id="KW-1185">Reference proteome</keyword>
<evidence type="ECO:0000259" key="3">
    <source>
        <dbReference type="PROSITE" id="PS50006"/>
    </source>
</evidence>
<feature type="region of interest" description="Disordered" evidence="1">
    <location>
        <begin position="588"/>
        <end position="656"/>
    </location>
</feature>
<evidence type="ECO:0000313" key="4">
    <source>
        <dbReference type="EMBL" id="KNZ58647.1"/>
    </source>
</evidence>
<organism evidence="4 5">
    <name type="scientific">Puccinia sorghi</name>
    <dbReference type="NCBI Taxonomy" id="27349"/>
    <lineage>
        <taxon>Eukaryota</taxon>
        <taxon>Fungi</taxon>
        <taxon>Dikarya</taxon>
        <taxon>Basidiomycota</taxon>
        <taxon>Pucciniomycotina</taxon>
        <taxon>Pucciniomycetes</taxon>
        <taxon>Pucciniales</taxon>
        <taxon>Pucciniaceae</taxon>
        <taxon>Puccinia</taxon>
    </lineage>
</organism>
<feature type="compositionally biased region" description="Polar residues" evidence="1">
    <location>
        <begin position="602"/>
        <end position="617"/>
    </location>
</feature>